<gene>
    <name evidence="1" type="ORF">SAMEA1982600_03927</name>
</gene>
<reference evidence="1 2" key="1">
    <citation type="submission" date="2016-03" db="EMBL/GenBank/DDBJ databases">
        <authorList>
            <consortium name="Pathogen Informatics"/>
        </authorList>
    </citation>
    <scope>NUCLEOTIDE SEQUENCE [LARGE SCALE GENOMIC DNA]</scope>
    <source>
        <strain evidence="1 2">NCTC13364</strain>
    </source>
</reference>
<dbReference type="OrthoDB" id="9803101at2"/>
<dbReference type="AlphaFoldDB" id="A0A157QRI6"/>
<dbReference type="Pfam" id="PF01042">
    <property type="entry name" value="Ribonuc_L-PSP"/>
    <property type="match status" value="1"/>
</dbReference>
<dbReference type="SUPFAM" id="SSF55298">
    <property type="entry name" value="YjgF-like"/>
    <property type="match status" value="1"/>
</dbReference>
<proteinExistence type="predicted"/>
<dbReference type="EMBL" id="FKBS01000025">
    <property type="protein sequence ID" value="SAI48391.1"/>
    <property type="molecule type" value="Genomic_DNA"/>
</dbReference>
<accession>A0A157QRI6</accession>
<dbReference type="Gene3D" id="3.30.1330.40">
    <property type="entry name" value="RutC-like"/>
    <property type="match status" value="1"/>
</dbReference>
<evidence type="ECO:0000313" key="1">
    <source>
        <dbReference type="EMBL" id="SAI48391.1"/>
    </source>
</evidence>
<protein>
    <submittedName>
        <fullName evidence="1">Endoribonuclease</fullName>
    </submittedName>
</protein>
<dbReference type="CDD" id="cd00448">
    <property type="entry name" value="YjgF_YER057c_UK114_family"/>
    <property type="match status" value="1"/>
</dbReference>
<dbReference type="InterPro" id="IPR035959">
    <property type="entry name" value="RutC-like_sf"/>
</dbReference>
<dbReference type="RefSeq" id="WP_066417470.1">
    <property type="nucleotide sequence ID" value="NZ_FKBS01000025.1"/>
</dbReference>
<name>A0A157QRI6_9BORD</name>
<dbReference type="PANTHER" id="PTHR43857:SF1">
    <property type="entry name" value="YJGH FAMILY PROTEIN"/>
    <property type="match status" value="1"/>
</dbReference>
<evidence type="ECO:0000313" key="2">
    <source>
        <dbReference type="Proteomes" id="UP000077037"/>
    </source>
</evidence>
<organism evidence="1 2">
    <name type="scientific">Bordetella ansorpii</name>
    <dbReference type="NCBI Taxonomy" id="288768"/>
    <lineage>
        <taxon>Bacteria</taxon>
        <taxon>Pseudomonadati</taxon>
        <taxon>Pseudomonadota</taxon>
        <taxon>Betaproteobacteria</taxon>
        <taxon>Burkholderiales</taxon>
        <taxon>Alcaligenaceae</taxon>
        <taxon>Bordetella</taxon>
    </lineage>
</organism>
<dbReference type="PANTHER" id="PTHR43857">
    <property type="entry name" value="BLR7761 PROTEIN"/>
    <property type="match status" value="1"/>
</dbReference>
<dbReference type="Proteomes" id="UP000077037">
    <property type="component" value="Unassembled WGS sequence"/>
</dbReference>
<dbReference type="InterPro" id="IPR006175">
    <property type="entry name" value="YjgF/YER057c/UK114"/>
</dbReference>
<sequence length="141" mass="15742">MKILQPPDWMPPRGYSNGMLVEMTPGSRLVFVGGQIGWNGLQQFETDDFALQVRQTLANIVAILAQGGARPEHIVRMTWYVKDKQEYVAAYPEIGKHYRELIGRHFPSMTAVEVADLVEDRAKVEIEVTAVVVPEMTGGDA</sequence>